<dbReference type="InterPro" id="IPR025714">
    <property type="entry name" value="Methyltranfer_dom"/>
</dbReference>
<dbReference type="Gene3D" id="1.25.40.10">
    <property type="entry name" value="Tetratricopeptide repeat domain"/>
    <property type="match status" value="1"/>
</dbReference>
<reference evidence="2" key="1">
    <citation type="submission" date="2022-07" db="EMBL/GenBank/DDBJ databases">
        <authorList>
            <person name="Criscuolo A."/>
        </authorList>
    </citation>
    <scope>NUCLEOTIDE SEQUENCE</scope>
    <source>
        <strain evidence="2">CIP111854</strain>
    </source>
</reference>
<proteinExistence type="predicted"/>
<keyword evidence="2" id="KW-0489">Methyltransferase</keyword>
<dbReference type="CDD" id="cd02440">
    <property type="entry name" value="AdoMet_MTases"/>
    <property type="match status" value="1"/>
</dbReference>
<dbReference type="EMBL" id="CAMAPC010000003">
    <property type="protein sequence ID" value="CAH9052865.1"/>
    <property type="molecule type" value="Genomic_DNA"/>
</dbReference>
<protein>
    <submittedName>
        <fullName evidence="2">Ubiquinone biosynthesis O-methyltransferase, mitochondrial</fullName>
        <ecNumber evidence="2">2.1.1.222</ecNumber>
    </submittedName>
</protein>
<name>A0A9W4VP07_9GAMM</name>
<dbReference type="AlphaFoldDB" id="A0A9W4VP07"/>
<keyword evidence="3" id="KW-1185">Reference proteome</keyword>
<comment type="caution">
    <text evidence="2">The sequence shown here is derived from an EMBL/GenBank/DDBJ whole genome shotgun (WGS) entry which is preliminary data.</text>
</comment>
<dbReference type="Gene3D" id="3.40.50.150">
    <property type="entry name" value="Vaccinia Virus protein VP39"/>
    <property type="match status" value="1"/>
</dbReference>
<evidence type="ECO:0000259" key="1">
    <source>
        <dbReference type="Pfam" id="PF13847"/>
    </source>
</evidence>
<gene>
    <name evidence="2" type="primary">COQ3_1</name>
    <name evidence="2" type="ORF">PSECIP111854_01057</name>
</gene>
<dbReference type="SUPFAM" id="SSF53335">
    <property type="entry name" value="S-adenosyl-L-methionine-dependent methyltransferases"/>
    <property type="match status" value="1"/>
</dbReference>
<keyword evidence="2" id="KW-0808">Transferase</keyword>
<accession>A0A9W4VP07</accession>
<keyword evidence="2" id="KW-0830">Ubiquinone</keyword>
<dbReference type="EC" id="2.1.1.222" evidence="2"/>
<sequence length="568" mass="65016">MSKNRLKHAQNLMRSKQYTQAAELFVQLLDEDYRNVAAFSGLAQCYLKMGRFFESLGCAIDAVQFGGYQQSELISLLNILKVINFTSYLKPLEKALHEAIKYQYLEGHAVEYLRVQLFAKYEKALAEEITTLDEPLESMLADPTFCAVIERAITPNHQLEKVILLGRKELLRCIANNLDARKYLSTMVAIACQNLLNDGIYFTSKEELTLLNQLDLSDPLFTSEVMALKLCYASFDEALELWQQGGDGFSHYKMLPIAEDLKFYLSVLQGETESNSELTNETSKQVQTFYKANPYPKYKVVNLSSLSFEQCMTRLGLDSIQTPNILIAGCGTGLQVVETAFANPYAQVTAIDISPVSMQYAQQMVKRYKLQNVRFELLDILEISKLSKQFDFILCTGVLHHMASPQLGLSRLSQCLKSNGLMILGFYSSLGRRELANIRAEAIDYFGTDEITKKQLPQWRNEWTKQQKSRQWFNSNDFFNSNGLMDAVFHPQEINYSLEAIDQLLNNSGIEFKSMAISNVQMVQYKQALDEFQPLELGETLTRWEQFEKMHPDFFFGMYNFFAVKNNV</sequence>
<dbReference type="GO" id="GO:0102208">
    <property type="term" value="F:2-polyprenyl-6-hydroxyphenol methylase activity"/>
    <property type="evidence" value="ECO:0007669"/>
    <property type="project" value="UniProtKB-EC"/>
</dbReference>
<dbReference type="GO" id="GO:0032259">
    <property type="term" value="P:methylation"/>
    <property type="evidence" value="ECO:0007669"/>
    <property type="project" value="UniProtKB-KW"/>
</dbReference>
<dbReference type="InterPro" id="IPR053173">
    <property type="entry name" value="SAM-binding_MTase"/>
</dbReference>
<dbReference type="PANTHER" id="PTHR45128">
    <property type="entry name" value="METHYLTRANSFERASE TYPE 11"/>
    <property type="match status" value="1"/>
</dbReference>
<dbReference type="SUPFAM" id="SSF48452">
    <property type="entry name" value="TPR-like"/>
    <property type="match status" value="1"/>
</dbReference>
<feature type="domain" description="Methyltransferase" evidence="1">
    <location>
        <begin position="328"/>
        <end position="438"/>
    </location>
</feature>
<organism evidence="2 3">
    <name type="scientific">Pseudoalteromonas holothuriae</name>
    <dbReference type="NCBI Taxonomy" id="2963714"/>
    <lineage>
        <taxon>Bacteria</taxon>
        <taxon>Pseudomonadati</taxon>
        <taxon>Pseudomonadota</taxon>
        <taxon>Gammaproteobacteria</taxon>
        <taxon>Alteromonadales</taxon>
        <taxon>Pseudoalteromonadaceae</taxon>
        <taxon>Pseudoalteromonas</taxon>
    </lineage>
</organism>
<dbReference type="InterPro" id="IPR011990">
    <property type="entry name" value="TPR-like_helical_dom_sf"/>
</dbReference>
<evidence type="ECO:0000313" key="2">
    <source>
        <dbReference type="EMBL" id="CAH9052865.1"/>
    </source>
</evidence>
<dbReference type="PANTHER" id="PTHR45128:SF1">
    <property type="entry name" value="S-ADENOSYLMETHIONINE-DEPENDENT METHYLTRANSFERASE RV2258C"/>
    <property type="match status" value="1"/>
</dbReference>
<dbReference type="Pfam" id="PF14559">
    <property type="entry name" value="TPR_19"/>
    <property type="match status" value="1"/>
</dbReference>
<evidence type="ECO:0000313" key="3">
    <source>
        <dbReference type="Proteomes" id="UP001152467"/>
    </source>
</evidence>
<dbReference type="InterPro" id="IPR029063">
    <property type="entry name" value="SAM-dependent_MTases_sf"/>
</dbReference>
<dbReference type="RefSeq" id="WP_261625926.1">
    <property type="nucleotide sequence ID" value="NZ_CAMAPC010000003.1"/>
</dbReference>
<dbReference type="Proteomes" id="UP001152467">
    <property type="component" value="Unassembled WGS sequence"/>
</dbReference>
<dbReference type="Pfam" id="PF13847">
    <property type="entry name" value="Methyltransf_31"/>
    <property type="match status" value="1"/>
</dbReference>